<name>A0A2X2YW90_CITKO</name>
<organism evidence="1 2">
    <name type="scientific">Citrobacter koseri</name>
    <name type="common">Citrobacter diversus</name>
    <dbReference type="NCBI Taxonomy" id="545"/>
    <lineage>
        <taxon>Bacteria</taxon>
        <taxon>Pseudomonadati</taxon>
        <taxon>Pseudomonadota</taxon>
        <taxon>Gammaproteobacteria</taxon>
        <taxon>Enterobacterales</taxon>
        <taxon>Enterobacteriaceae</taxon>
        <taxon>Citrobacter</taxon>
    </lineage>
</organism>
<evidence type="ECO:0000313" key="2">
    <source>
        <dbReference type="Proteomes" id="UP000251584"/>
    </source>
</evidence>
<protein>
    <submittedName>
        <fullName evidence="1">Uncharacterized protein</fullName>
    </submittedName>
</protein>
<dbReference type="EMBL" id="UAVY01000011">
    <property type="protein sequence ID" value="SQB41939.1"/>
    <property type="molecule type" value="Genomic_DNA"/>
</dbReference>
<reference evidence="1 2" key="1">
    <citation type="submission" date="2018-06" db="EMBL/GenBank/DDBJ databases">
        <authorList>
            <consortium name="Pathogen Informatics"/>
            <person name="Doyle S."/>
        </authorList>
    </citation>
    <scope>NUCLEOTIDE SEQUENCE [LARGE SCALE GENOMIC DNA]</scope>
    <source>
        <strain evidence="1 2">NCTC10786</strain>
    </source>
</reference>
<proteinExistence type="predicted"/>
<dbReference type="AlphaFoldDB" id="A0A2X2YW90"/>
<sequence>MSIERKMFHITQIGVVLLDAHAVYWPVLHA</sequence>
<dbReference type="Proteomes" id="UP000251584">
    <property type="component" value="Unassembled WGS sequence"/>
</dbReference>
<accession>A0A2X2YW90</accession>
<evidence type="ECO:0000313" key="1">
    <source>
        <dbReference type="EMBL" id="SQB41939.1"/>
    </source>
</evidence>
<gene>
    <name evidence="1" type="ORF">NCTC10786_06216</name>
</gene>